<dbReference type="OrthoDB" id="2486072at2759"/>
<proteinExistence type="predicted"/>
<accession>A0A197JG31</accession>
<gene>
    <name evidence="1" type="ORF">K457DRAFT_1880972</name>
</gene>
<name>A0A197JG31_9FUNG</name>
<evidence type="ECO:0000313" key="1">
    <source>
        <dbReference type="EMBL" id="OAQ23958.1"/>
    </source>
</evidence>
<dbReference type="AlphaFoldDB" id="A0A197JG31"/>
<reference evidence="1 2" key="1">
    <citation type="submission" date="2016-05" db="EMBL/GenBank/DDBJ databases">
        <title>Genome sequencing reveals origins of a unique bacterial endosymbiosis in the earliest lineages of terrestrial Fungi.</title>
        <authorList>
            <consortium name="DOE Joint Genome Institute"/>
            <person name="Uehling J."/>
            <person name="Gryganskyi A."/>
            <person name="Hameed K."/>
            <person name="Tschaplinski T."/>
            <person name="Misztal P."/>
            <person name="Wu S."/>
            <person name="Desiro A."/>
            <person name="Vande Pol N."/>
            <person name="Du Z.-Y."/>
            <person name="Zienkiewicz A."/>
            <person name="Zienkiewicz K."/>
            <person name="Morin E."/>
            <person name="Tisserant E."/>
            <person name="Splivallo R."/>
            <person name="Hainaut M."/>
            <person name="Henrissat B."/>
            <person name="Ohm R."/>
            <person name="Kuo A."/>
            <person name="Yan J."/>
            <person name="Lipzen A."/>
            <person name="Nolan M."/>
            <person name="Labutti K."/>
            <person name="Barry K."/>
            <person name="Goldstein A."/>
            <person name="Labbe J."/>
            <person name="Schadt C."/>
            <person name="Tuskan G."/>
            <person name="Grigoriev I."/>
            <person name="Martin F."/>
            <person name="Vilgalys R."/>
            <person name="Bonito G."/>
        </authorList>
    </citation>
    <scope>NUCLEOTIDE SEQUENCE [LARGE SCALE GENOMIC DNA]</scope>
    <source>
        <strain evidence="1 2">AG-77</strain>
    </source>
</reference>
<dbReference type="Proteomes" id="UP000078512">
    <property type="component" value="Unassembled WGS sequence"/>
</dbReference>
<evidence type="ECO:0000313" key="2">
    <source>
        <dbReference type="Proteomes" id="UP000078512"/>
    </source>
</evidence>
<keyword evidence="2" id="KW-1185">Reference proteome</keyword>
<sequence length="102" mass="11566">MYAQTRSMGLMSEELTGHCEMVFDNASGVYTGVVVSCPEFRRHRYDEHTLEALKFGLGIRPNNLEFDNLDRYSLGSNARSTSSTLLSKRAIEVILWFSLIVD</sequence>
<protein>
    <submittedName>
        <fullName evidence="1">Uncharacterized protein</fullName>
    </submittedName>
</protein>
<dbReference type="EMBL" id="KV442104">
    <property type="protein sequence ID" value="OAQ23958.1"/>
    <property type="molecule type" value="Genomic_DNA"/>
</dbReference>
<organism evidence="1 2">
    <name type="scientific">Linnemannia elongata AG-77</name>
    <dbReference type="NCBI Taxonomy" id="1314771"/>
    <lineage>
        <taxon>Eukaryota</taxon>
        <taxon>Fungi</taxon>
        <taxon>Fungi incertae sedis</taxon>
        <taxon>Mucoromycota</taxon>
        <taxon>Mortierellomycotina</taxon>
        <taxon>Mortierellomycetes</taxon>
        <taxon>Mortierellales</taxon>
        <taxon>Mortierellaceae</taxon>
        <taxon>Linnemannia</taxon>
    </lineage>
</organism>